<proteinExistence type="inferred from homology"/>
<dbReference type="Proteomes" id="UP000196475">
    <property type="component" value="Unassembled WGS sequence"/>
</dbReference>
<dbReference type="InterPro" id="IPR015269">
    <property type="entry name" value="UPF0029_Impact_C"/>
</dbReference>
<dbReference type="EMBL" id="LZRT01000056">
    <property type="protein sequence ID" value="OUM88766.1"/>
    <property type="molecule type" value="Genomic_DNA"/>
</dbReference>
<evidence type="ECO:0000256" key="1">
    <source>
        <dbReference type="ARBA" id="ARBA00007665"/>
    </source>
</evidence>
<dbReference type="Gene3D" id="3.30.230.30">
    <property type="entry name" value="Impact, N-terminal domain"/>
    <property type="match status" value="1"/>
</dbReference>
<feature type="domain" description="UPF0029" evidence="4">
    <location>
        <begin position="138"/>
        <end position="193"/>
    </location>
</feature>
<sequence length="218" mass="24341">MALYTLAREAEVLLEIKKSKFIGRVRPVATEEEAKMWIADIQKRHHDATHNCYAYLIGRHQEIQKSNDDGEPSGTAGRPILETLKKSGLYNVAAVVTRYFGGVLLGAGGLIRAYSQATAEAVQAAGLVREVPHTPYLLKMDYPWWGRVEHLLHKEQHPYDPPEFTNRVTVRVYLAEQAAGSFLNKLAETTNGNVTSEAENPVLLRLPATPPDPDQQRD</sequence>
<organism evidence="5 6">
    <name type="scientific">Bacillus thermozeamaize</name>
    <dbReference type="NCBI Taxonomy" id="230954"/>
    <lineage>
        <taxon>Bacteria</taxon>
        <taxon>Bacillati</taxon>
        <taxon>Bacillota</taxon>
        <taxon>Bacilli</taxon>
        <taxon>Bacillales</taxon>
        <taxon>Bacillaceae</taxon>
        <taxon>Bacillus</taxon>
    </lineage>
</organism>
<dbReference type="InterPro" id="IPR036956">
    <property type="entry name" value="Impact_N_sf"/>
</dbReference>
<feature type="compositionally biased region" description="Pro residues" evidence="2">
    <location>
        <begin position="208"/>
        <end position="218"/>
    </location>
</feature>
<comment type="similarity">
    <text evidence="1">Belongs to the IMPACT family.</text>
</comment>
<evidence type="ECO:0000256" key="2">
    <source>
        <dbReference type="SAM" id="MobiDB-lite"/>
    </source>
</evidence>
<dbReference type="Pfam" id="PF01205">
    <property type="entry name" value="Impact_N"/>
    <property type="match status" value="1"/>
</dbReference>
<dbReference type="GO" id="GO:0005737">
    <property type="term" value="C:cytoplasm"/>
    <property type="evidence" value="ECO:0007669"/>
    <property type="project" value="TreeGrafter"/>
</dbReference>
<dbReference type="InterPro" id="IPR020569">
    <property type="entry name" value="UPF0029_Impact_CS"/>
</dbReference>
<dbReference type="PANTHER" id="PTHR16301:SF20">
    <property type="entry name" value="IMPACT FAMILY MEMBER YIGZ"/>
    <property type="match status" value="1"/>
</dbReference>
<dbReference type="SUPFAM" id="SSF54980">
    <property type="entry name" value="EF-G C-terminal domain-like"/>
    <property type="match status" value="1"/>
</dbReference>
<protein>
    <submittedName>
        <fullName evidence="5">YigZ family protein</fullName>
    </submittedName>
</protein>
<dbReference type="InterPro" id="IPR020568">
    <property type="entry name" value="Ribosomal_Su5_D2-typ_SF"/>
</dbReference>
<dbReference type="Pfam" id="PF09186">
    <property type="entry name" value="DUF1949"/>
    <property type="match status" value="1"/>
</dbReference>
<dbReference type="InterPro" id="IPR001498">
    <property type="entry name" value="Impact_N"/>
</dbReference>
<dbReference type="PANTHER" id="PTHR16301">
    <property type="entry name" value="IMPACT-RELATED"/>
    <property type="match status" value="1"/>
</dbReference>
<evidence type="ECO:0000313" key="5">
    <source>
        <dbReference type="EMBL" id="OUM88766.1"/>
    </source>
</evidence>
<dbReference type="SUPFAM" id="SSF54211">
    <property type="entry name" value="Ribosomal protein S5 domain 2-like"/>
    <property type="match status" value="1"/>
</dbReference>
<feature type="domain" description="Impact N-terminal" evidence="3">
    <location>
        <begin position="17"/>
        <end position="122"/>
    </location>
</feature>
<dbReference type="InterPro" id="IPR035647">
    <property type="entry name" value="EFG_III/V"/>
</dbReference>
<dbReference type="PROSITE" id="PS00910">
    <property type="entry name" value="UPF0029"/>
    <property type="match status" value="1"/>
</dbReference>
<accession>A0A1Y3PRM1</accession>
<comment type="caution">
    <text evidence="5">The sequence shown here is derived from an EMBL/GenBank/DDBJ whole genome shotgun (WGS) entry which is preliminary data.</text>
</comment>
<dbReference type="InterPro" id="IPR023582">
    <property type="entry name" value="Impact"/>
</dbReference>
<gene>
    <name evidence="5" type="ORF">BAA01_14120</name>
</gene>
<reference evidence="6" key="1">
    <citation type="submission" date="2016-06" db="EMBL/GenBank/DDBJ databases">
        <authorList>
            <person name="Nascimento L."/>
            <person name="Pereira R.V."/>
            <person name="Martins L.F."/>
            <person name="Quaggio R.B."/>
            <person name="Silva A.M."/>
            <person name="Setubal J.C."/>
        </authorList>
    </citation>
    <scope>NUCLEOTIDE SEQUENCE [LARGE SCALE GENOMIC DNA]</scope>
</reference>
<feature type="region of interest" description="Disordered" evidence="2">
    <location>
        <begin position="194"/>
        <end position="218"/>
    </location>
</feature>
<dbReference type="InterPro" id="IPR015796">
    <property type="entry name" value="Impact_YigZ-like"/>
</dbReference>
<dbReference type="GO" id="GO:0006446">
    <property type="term" value="P:regulation of translational initiation"/>
    <property type="evidence" value="ECO:0007669"/>
    <property type="project" value="TreeGrafter"/>
</dbReference>
<dbReference type="AlphaFoldDB" id="A0A1Y3PRM1"/>
<dbReference type="Gene3D" id="3.30.70.240">
    <property type="match status" value="1"/>
</dbReference>
<dbReference type="NCBIfam" id="TIGR00257">
    <property type="entry name" value="IMPACT_YIGZ"/>
    <property type="match status" value="1"/>
</dbReference>
<evidence type="ECO:0000313" key="6">
    <source>
        <dbReference type="Proteomes" id="UP000196475"/>
    </source>
</evidence>
<evidence type="ECO:0000259" key="3">
    <source>
        <dbReference type="Pfam" id="PF01205"/>
    </source>
</evidence>
<evidence type="ECO:0000259" key="4">
    <source>
        <dbReference type="Pfam" id="PF09186"/>
    </source>
</evidence>
<name>A0A1Y3PRM1_9BACI</name>